<comment type="caution">
    <text evidence="11">The sequence shown here is derived from an EMBL/GenBank/DDBJ whole genome shotgun (WGS) entry which is preliminary data.</text>
</comment>
<dbReference type="NCBIfam" id="TIGR00504">
    <property type="entry name" value="pyro_pdase"/>
    <property type="match status" value="1"/>
</dbReference>
<dbReference type="GO" id="GO:0006508">
    <property type="term" value="P:proteolysis"/>
    <property type="evidence" value="ECO:0007669"/>
    <property type="project" value="UniProtKB-KW"/>
</dbReference>
<dbReference type="Proteomes" id="UP001212602">
    <property type="component" value="Unassembled WGS sequence"/>
</dbReference>
<sequence length="235" mass="24530">MSEAVEGEPVMRVLLTGFEPFDGEAVNPSWEAVRALQGWQLPALAGQHGPAQVHARRMPCVFGAALQALDAALAELQPSLVIAVGQAGGRSAFTPERVAINIDDGRICDNAGCQPIDVPVVAGAPAAYFSSLPVKRIVQAVRAAGLPAELSNTAGTFVCNHLFYGLMHRLAQPEAQRRGMRGGFIHIPYLPEQAARLPGPPPAMALADVMAALRLAVQASLLPGADLQASGGALH</sequence>
<dbReference type="SUPFAM" id="SSF53182">
    <property type="entry name" value="Pyrrolidone carboxyl peptidase (pyroglutamate aminopeptidase)"/>
    <property type="match status" value="1"/>
</dbReference>
<dbReference type="RefSeq" id="WP_271426806.1">
    <property type="nucleotide sequence ID" value="NZ_JAQIPB010000001.1"/>
</dbReference>
<protein>
    <recommendedName>
        <fullName evidence="9">Pyrrolidone-carboxylate peptidase</fullName>
        <ecNumber evidence="9">3.4.19.3</ecNumber>
    </recommendedName>
    <alternativeName>
        <fullName evidence="9">5-oxoprolyl-peptidase</fullName>
    </alternativeName>
    <alternativeName>
        <fullName evidence="9">Pyroglutamyl-peptidase I</fullName>
        <shortName evidence="9">PGP-I</shortName>
        <shortName evidence="9">Pyrase</shortName>
    </alternativeName>
</protein>
<keyword evidence="5 9" id="KW-0963">Cytoplasm</keyword>
<evidence type="ECO:0000313" key="11">
    <source>
        <dbReference type="EMBL" id="MDA7415559.1"/>
    </source>
</evidence>
<dbReference type="GO" id="GO:0005829">
    <property type="term" value="C:cytosol"/>
    <property type="evidence" value="ECO:0007669"/>
    <property type="project" value="InterPro"/>
</dbReference>
<keyword evidence="12" id="KW-1185">Reference proteome</keyword>
<comment type="catalytic activity">
    <reaction evidence="1 9 10">
        <text>Release of an N-terminal pyroglutamyl group from a polypeptide, the second amino acid generally not being Pro.</text>
        <dbReference type="EC" id="3.4.19.3"/>
    </reaction>
</comment>
<evidence type="ECO:0000256" key="9">
    <source>
        <dbReference type="HAMAP-Rule" id="MF_00417"/>
    </source>
</evidence>
<dbReference type="PIRSF" id="PIRSF015592">
    <property type="entry name" value="Prld-crbxl_pptds"/>
    <property type="match status" value="1"/>
</dbReference>
<dbReference type="EC" id="3.4.19.3" evidence="9"/>
<dbReference type="CDD" id="cd00501">
    <property type="entry name" value="Peptidase_C15"/>
    <property type="match status" value="1"/>
</dbReference>
<evidence type="ECO:0000313" key="12">
    <source>
        <dbReference type="Proteomes" id="UP001212602"/>
    </source>
</evidence>
<dbReference type="FunFam" id="3.40.630.20:FF:000001">
    <property type="entry name" value="Pyrrolidone-carboxylate peptidase"/>
    <property type="match status" value="1"/>
</dbReference>
<keyword evidence="7 9" id="KW-0378">Hydrolase</keyword>
<organism evidence="11 12">
    <name type="scientific">Xenophilus arseniciresistens</name>
    <dbReference type="NCBI Taxonomy" id="1283306"/>
    <lineage>
        <taxon>Bacteria</taxon>
        <taxon>Pseudomonadati</taxon>
        <taxon>Pseudomonadota</taxon>
        <taxon>Betaproteobacteria</taxon>
        <taxon>Burkholderiales</taxon>
        <taxon>Comamonadaceae</taxon>
        <taxon>Xenophilus</taxon>
    </lineage>
</organism>
<evidence type="ECO:0000256" key="6">
    <source>
        <dbReference type="ARBA" id="ARBA00022670"/>
    </source>
</evidence>
<gene>
    <name evidence="9 11" type="primary">pcp</name>
    <name evidence="11" type="ORF">PGB34_04225</name>
</gene>
<evidence type="ECO:0000256" key="5">
    <source>
        <dbReference type="ARBA" id="ARBA00022490"/>
    </source>
</evidence>
<evidence type="ECO:0000256" key="1">
    <source>
        <dbReference type="ARBA" id="ARBA00001770"/>
    </source>
</evidence>
<dbReference type="PRINTS" id="PR00706">
    <property type="entry name" value="PYROGLUPTASE"/>
</dbReference>
<evidence type="ECO:0000256" key="7">
    <source>
        <dbReference type="ARBA" id="ARBA00022801"/>
    </source>
</evidence>
<dbReference type="InterPro" id="IPR036440">
    <property type="entry name" value="Peptidase_C15-like_sf"/>
</dbReference>
<keyword evidence="8 9" id="KW-0788">Thiol protease</keyword>
<proteinExistence type="inferred from homology"/>
<evidence type="ECO:0000256" key="2">
    <source>
        <dbReference type="ARBA" id="ARBA00002280"/>
    </source>
</evidence>
<comment type="similarity">
    <text evidence="4 9">Belongs to the peptidase C15 family.</text>
</comment>
<dbReference type="GO" id="GO:0016920">
    <property type="term" value="F:pyroglutamyl-peptidase activity"/>
    <property type="evidence" value="ECO:0007669"/>
    <property type="project" value="UniProtKB-UniRule"/>
</dbReference>
<feature type="active site" evidence="9 10">
    <location>
        <position position="159"/>
    </location>
</feature>
<dbReference type="Gene3D" id="3.40.630.20">
    <property type="entry name" value="Peptidase C15, pyroglutamyl peptidase I-like"/>
    <property type="match status" value="1"/>
</dbReference>
<evidence type="ECO:0000256" key="4">
    <source>
        <dbReference type="ARBA" id="ARBA00006641"/>
    </source>
</evidence>
<dbReference type="NCBIfam" id="NF009676">
    <property type="entry name" value="PRK13197.1"/>
    <property type="match status" value="1"/>
</dbReference>
<dbReference type="InterPro" id="IPR016125">
    <property type="entry name" value="Peptidase_C15-like"/>
</dbReference>
<feature type="active site" evidence="9">
    <location>
        <position position="96"/>
    </location>
</feature>
<name>A0AAE3N936_9BURK</name>
<dbReference type="InterPro" id="IPR029762">
    <property type="entry name" value="PGP-I_bact-type"/>
</dbReference>
<dbReference type="PROSITE" id="PS01334">
    <property type="entry name" value="PYRASE_CYS"/>
    <property type="match status" value="1"/>
</dbReference>
<dbReference type="InterPro" id="IPR033694">
    <property type="entry name" value="PGPEP1_Cys_AS"/>
</dbReference>
<dbReference type="HAMAP" id="MF_00417">
    <property type="entry name" value="Pyrrolid_peptidase"/>
    <property type="match status" value="1"/>
</dbReference>
<comment type="subunit">
    <text evidence="9">Homotetramer.</text>
</comment>
<feature type="active site" evidence="9">
    <location>
        <position position="186"/>
    </location>
</feature>
<dbReference type="Pfam" id="PF01470">
    <property type="entry name" value="Peptidase_C15"/>
    <property type="match status" value="1"/>
</dbReference>
<accession>A0AAE3N936</accession>
<dbReference type="AlphaFoldDB" id="A0AAE3N936"/>
<dbReference type="InterPro" id="IPR000816">
    <property type="entry name" value="Peptidase_C15"/>
</dbReference>
<comment type="function">
    <text evidence="2 9">Removes 5-oxoproline from various penultimate amino acid residues except L-proline.</text>
</comment>
<dbReference type="PANTHER" id="PTHR23402">
    <property type="entry name" value="PROTEASE FAMILY C15 PYROGLUTAMYL-PEPTIDASE I-RELATED"/>
    <property type="match status" value="1"/>
</dbReference>
<comment type="subcellular location">
    <subcellularLocation>
        <location evidence="3 9">Cytoplasm</location>
    </subcellularLocation>
</comment>
<dbReference type="PANTHER" id="PTHR23402:SF1">
    <property type="entry name" value="PYROGLUTAMYL-PEPTIDASE I"/>
    <property type="match status" value="1"/>
</dbReference>
<keyword evidence="6 9" id="KW-0645">Protease</keyword>
<evidence type="ECO:0000256" key="10">
    <source>
        <dbReference type="PROSITE-ProRule" id="PRU10077"/>
    </source>
</evidence>
<evidence type="ECO:0000256" key="8">
    <source>
        <dbReference type="ARBA" id="ARBA00022807"/>
    </source>
</evidence>
<reference evidence="11" key="1">
    <citation type="submission" date="2023-01" db="EMBL/GenBank/DDBJ databases">
        <title>Xenophilus mangrovi sp. nov., isolated from soil of Mangrove nature reserve.</title>
        <authorList>
            <person name="Xu S."/>
            <person name="Liu Z."/>
            <person name="Xu Y."/>
        </authorList>
    </citation>
    <scope>NUCLEOTIDE SEQUENCE</scope>
    <source>
        <strain evidence="11">YW8</strain>
    </source>
</reference>
<dbReference type="EMBL" id="JAQIPB010000001">
    <property type="protein sequence ID" value="MDA7415559.1"/>
    <property type="molecule type" value="Genomic_DNA"/>
</dbReference>
<evidence type="ECO:0000256" key="3">
    <source>
        <dbReference type="ARBA" id="ARBA00004496"/>
    </source>
</evidence>